<dbReference type="EMBL" id="JMIY01000001">
    <property type="protein sequence ID" value="KCZ73100.1"/>
    <property type="molecule type" value="Genomic_DNA"/>
</dbReference>
<dbReference type="InterPro" id="IPR017871">
    <property type="entry name" value="ABC_transporter-like_CS"/>
</dbReference>
<dbReference type="GO" id="GO:0016887">
    <property type="term" value="F:ATP hydrolysis activity"/>
    <property type="evidence" value="ECO:0007669"/>
    <property type="project" value="InterPro"/>
</dbReference>
<comment type="caution">
    <text evidence="5">The sequence shown here is derived from an EMBL/GenBank/DDBJ whole genome shotgun (WGS) entry which is preliminary data.</text>
</comment>
<evidence type="ECO:0000313" key="5">
    <source>
        <dbReference type="EMBL" id="KCZ73100.1"/>
    </source>
</evidence>
<keyword evidence="3" id="KW-0067">ATP-binding</keyword>
<keyword evidence="2" id="KW-0547">Nucleotide-binding</keyword>
<gene>
    <name evidence="5" type="ORF">ANME2D_00159</name>
</gene>
<organism evidence="5 6">
    <name type="scientific">Candidatus Methanoperedens nitratireducens</name>
    <dbReference type="NCBI Taxonomy" id="1392998"/>
    <lineage>
        <taxon>Archaea</taxon>
        <taxon>Methanobacteriati</taxon>
        <taxon>Methanobacteriota</taxon>
        <taxon>Stenosarchaea group</taxon>
        <taxon>Methanomicrobia</taxon>
        <taxon>Methanosarcinales</taxon>
        <taxon>ANME-2 cluster</taxon>
        <taxon>Candidatus Methanoperedentaceae</taxon>
        <taxon>Candidatus Methanoperedens</taxon>
    </lineage>
</organism>
<dbReference type="AlphaFoldDB" id="A0A062VCW8"/>
<evidence type="ECO:0000256" key="1">
    <source>
        <dbReference type="ARBA" id="ARBA00022448"/>
    </source>
</evidence>
<dbReference type="GO" id="GO:0005524">
    <property type="term" value="F:ATP binding"/>
    <property type="evidence" value="ECO:0007669"/>
    <property type="project" value="UniProtKB-KW"/>
</dbReference>
<accession>A0A062VCW8</accession>
<evidence type="ECO:0000256" key="3">
    <source>
        <dbReference type="ARBA" id="ARBA00022840"/>
    </source>
</evidence>
<dbReference type="Pfam" id="PF00005">
    <property type="entry name" value="ABC_tran"/>
    <property type="match status" value="1"/>
</dbReference>
<keyword evidence="6" id="KW-1185">Reference proteome</keyword>
<dbReference type="PROSITE" id="PS00211">
    <property type="entry name" value="ABC_TRANSPORTER_1"/>
    <property type="match status" value="1"/>
</dbReference>
<dbReference type="Gene3D" id="3.40.50.300">
    <property type="entry name" value="P-loop containing nucleotide triphosphate hydrolases"/>
    <property type="match status" value="1"/>
</dbReference>
<dbReference type="SMART" id="SM00382">
    <property type="entry name" value="AAA"/>
    <property type="match status" value="1"/>
</dbReference>
<reference evidence="5 6" key="1">
    <citation type="journal article" date="2013" name="Nature">
        <title>Anaerobic oxidation of methane coupled to nitrate reduction in a novel archaeal lineage.</title>
        <authorList>
            <person name="Haroon M.F."/>
            <person name="Hu S."/>
            <person name="Shi Y."/>
            <person name="Imelfort M."/>
            <person name="Keller J."/>
            <person name="Hugenholtz P."/>
            <person name="Yuan Z."/>
            <person name="Tyson G.W."/>
        </authorList>
    </citation>
    <scope>NUCLEOTIDE SEQUENCE [LARGE SCALE GENOMIC DNA]</scope>
    <source>
        <strain evidence="5 6">ANME-2d</strain>
    </source>
</reference>
<dbReference type="PANTHER" id="PTHR43423">
    <property type="entry name" value="ABC TRANSPORTER I FAMILY MEMBER 17"/>
    <property type="match status" value="1"/>
</dbReference>
<dbReference type="OrthoDB" id="31298at2157"/>
<dbReference type="Proteomes" id="UP000027153">
    <property type="component" value="Unassembled WGS sequence"/>
</dbReference>
<evidence type="ECO:0000259" key="4">
    <source>
        <dbReference type="PROSITE" id="PS50893"/>
    </source>
</evidence>
<proteinExistence type="predicted"/>
<dbReference type="InterPro" id="IPR027417">
    <property type="entry name" value="P-loop_NTPase"/>
</dbReference>
<dbReference type="SUPFAM" id="SSF52540">
    <property type="entry name" value="P-loop containing nucleoside triphosphate hydrolases"/>
    <property type="match status" value="1"/>
</dbReference>
<dbReference type="InterPro" id="IPR005670">
    <property type="entry name" value="PstB-like"/>
</dbReference>
<keyword evidence="1" id="KW-0813">Transport</keyword>
<dbReference type="InterPro" id="IPR003439">
    <property type="entry name" value="ABC_transporter-like_ATP-bd"/>
</dbReference>
<evidence type="ECO:0000256" key="2">
    <source>
        <dbReference type="ARBA" id="ARBA00022741"/>
    </source>
</evidence>
<dbReference type="GO" id="GO:0005315">
    <property type="term" value="F:phosphate transmembrane transporter activity"/>
    <property type="evidence" value="ECO:0007669"/>
    <property type="project" value="InterPro"/>
</dbReference>
<dbReference type="GO" id="GO:0035435">
    <property type="term" value="P:phosphate ion transmembrane transport"/>
    <property type="evidence" value="ECO:0007669"/>
    <property type="project" value="InterPro"/>
</dbReference>
<dbReference type="RefSeq" id="WP_048088290.1">
    <property type="nucleotide sequence ID" value="NZ_JMIY01000001.1"/>
</dbReference>
<protein>
    <submittedName>
        <fullName evidence="5">ABC-type phosphate transport system, ATPase component</fullName>
    </submittedName>
</protein>
<dbReference type="CDD" id="cd03260">
    <property type="entry name" value="ABC_PstB_phosphate_transporter"/>
    <property type="match status" value="1"/>
</dbReference>
<dbReference type="InterPro" id="IPR003593">
    <property type="entry name" value="AAA+_ATPase"/>
</dbReference>
<dbReference type="PROSITE" id="PS50893">
    <property type="entry name" value="ABC_TRANSPORTER_2"/>
    <property type="match status" value="1"/>
</dbReference>
<dbReference type="PANTHER" id="PTHR43423:SF1">
    <property type="entry name" value="ABC TRANSPORTER I FAMILY MEMBER 17"/>
    <property type="match status" value="1"/>
</dbReference>
<evidence type="ECO:0000313" key="6">
    <source>
        <dbReference type="Proteomes" id="UP000027153"/>
    </source>
</evidence>
<sequence length="234" mass="25591">MSIGKKDILKNIGLTIYRGELFALMGPSGAGKTTLLRILNLFDDPASGDLMFGGMLLNNSTFGEKNNIRRRMSMLFQTPAVFNTSVFDNVAYGLKIRKADKDTIEKKVGNALSIVGLAGKEKQKALTLSGGEAQRMAFARAIVYDPDVLLLDEPTANLDPANVAKIEEIIKRIRSEHGTTIVIATHNIYQVKRIADRVGILLNGELIEVNSKEGIFSSPLDARSSAFINGEMIY</sequence>
<name>A0A062VCW8_9EURY</name>
<feature type="domain" description="ABC transporter" evidence="4">
    <location>
        <begin position="1"/>
        <end position="228"/>
    </location>
</feature>
<dbReference type="GO" id="GO:0016020">
    <property type="term" value="C:membrane"/>
    <property type="evidence" value="ECO:0007669"/>
    <property type="project" value="InterPro"/>
</dbReference>